<proteinExistence type="inferred from homology"/>
<dbReference type="PANTHER" id="PTHR42760:SF40">
    <property type="entry name" value="3-OXOACYL-[ACYL-CARRIER-PROTEIN] REDUCTASE, CHLOROPLASTIC"/>
    <property type="match status" value="1"/>
</dbReference>
<dbReference type="Gene3D" id="3.40.50.720">
    <property type="entry name" value="NAD(P)-binding Rossmann-like Domain"/>
    <property type="match status" value="1"/>
</dbReference>
<gene>
    <name evidence="3" type="ordered locus">BC_5079</name>
</gene>
<dbReference type="GO" id="GO:0008206">
    <property type="term" value="P:bile acid metabolic process"/>
    <property type="evidence" value="ECO:0007669"/>
    <property type="project" value="UniProtKB-ARBA"/>
</dbReference>
<dbReference type="GeneID" id="99621353"/>
<dbReference type="GO" id="GO:0016616">
    <property type="term" value="F:oxidoreductase activity, acting on the CH-OH group of donors, NAD or NADP as acceptor"/>
    <property type="evidence" value="ECO:0000318"/>
    <property type="project" value="GO_Central"/>
</dbReference>
<dbReference type="PATRIC" id="fig|226900.8.peg.5238"/>
<evidence type="ECO:0000256" key="2">
    <source>
        <dbReference type="ARBA" id="ARBA00023002"/>
    </source>
</evidence>
<evidence type="ECO:0000256" key="1">
    <source>
        <dbReference type="ARBA" id="ARBA00006484"/>
    </source>
</evidence>
<dbReference type="GO" id="GO:0030497">
    <property type="term" value="P:fatty acid elongation"/>
    <property type="evidence" value="ECO:0000318"/>
    <property type="project" value="GO_Central"/>
</dbReference>
<reference evidence="3 4" key="1">
    <citation type="journal article" date="2003" name="Nature">
        <title>Genome sequence of Bacillus cereus and comparative analysis with Bacillus anthracis.</title>
        <authorList>
            <person name="Ivanova N."/>
            <person name="Sorokin A."/>
            <person name="Anderson I."/>
            <person name="Galleron N."/>
            <person name="Candelon B."/>
            <person name="Kapatral V."/>
            <person name="Bhattacharyya A."/>
            <person name="Reznik G."/>
            <person name="Mikhailova N."/>
            <person name="Lapidus A."/>
            <person name="Chu L."/>
            <person name="Mazur M."/>
            <person name="Goltsman E."/>
            <person name="Larsen N."/>
            <person name="D'Souza M."/>
            <person name="Walunas T."/>
            <person name="Grechkin Y."/>
            <person name="Pusch G."/>
            <person name="Haselkorn R."/>
            <person name="Fonstein M."/>
            <person name="Ehrlich S.D."/>
            <person name="Overbeek R."/>
            <person name="Kyrpides N."/>
        </authorList>
    </citation>
    <scope>NUCLEOTIDE SEQUENCE [LARGE SCALE GENOMIC DNA]</scope>
    <source>
        <strain evidence="4">ATCC 14579 / DSM 31 / CCUG 7414 / JCM 2152 / NBRC 15305 / NCIMB 9373 / NCTC 2599 / NRRL B-3711</strain>
    </source>
</reference>
<keyword evidence="4" id="KW-1185">Reference proteome</keyword>
<dbReference type="EMBL" id="AE016877">
    <property type="protein sequence ID" value="AAP11948.1"/>
    <property type="molecule type" value="Genomic_DNA"/>
</dbReference>
<keyword evidence="2" id="KW-0560">Oxidoreductase</keyword>
<evidence type="ECO:0000313" key="4">
    <source>
        <dbReference type="Proteomes" id="UP000001417"/>
    </source>
</evidence>
<dbReference type="AlphaFoldDB" id="Q815Q6"/>
<dbReference type="PRINTS" id="PR00080">
    <property type="entry name" value="SDRFAMILY"/>
</dbReference>
<dbReference type="KEGG" id="bce:BC5079"/>
<dbReference type="InterPro" id="IPR002347">
    <property type="entry name" value="SDR_fam"/>
</dbReference>
<protein>
    <submittedName>
        <fullName evidence="3">Short chain dehydrogenase</fullName>
    </submittedName>
</protein>
<accession>Q815Q6</accession>
<dbReference type="HOGENOM" id="CLU_010194_1_1_9"/>
<name>Q815Q6_BACCR</name>
<dbReference type="FunFam" id="3.40.50.720:FF:000084">
    <property type="entry name" value="Short-chain dehydrogenase reductase"/>
    <property type="match status" value="1"/>
</dbReference>
<evidence type="ECO:0000313" key="3">
    <source>
        <dbReference type="EMBL" id="AAP11948.1"/>
    </source>
</evidence>
<organism evidence="3 4">
    <name type="scientific">Bacillus cereus (strain ATCC 14579 / DSM 31 / CCUG 7414 / JCM 2152 / NBRC 15305 / NCIMB 9373 / NCTC 2599 / NRRL B-3711)</name>
    <dbReference type="NCBI Taxonomy" id="226900"/>
    <lineage>
        <taxon>Bacteria</taxon>
        <taxon>Bacillati</taxon>
        <taxon>Bacillota</taxon>
        <taxon>Bacilli</taxon>
        <taxon>Bacillales</taxon>
        <taxon>Bacillaceae</taxon>
        <taxon>Bacillus</taxon>
        <taxon>Bacillus cereus group</taxon>
    </lineage>
</organism>
<dbReference type="SUPFAM" id="SSF51735">
    <property type="entry name" value="NAD(P)-binding Rossmann-fold domains"/>
    <property type="match status" value="1"/>
</dbReference>
<dbReference type="RefSeq" id="WP_001084626.1">
    <property type="nucleotide sequence ID" value="NC_004722.1"/>
</dbReference>
<dbReference type="InterPro" id="IPR036291">
    <property type="entry name" value="NAD(P)-bd_dom_sf"/>
</dbReference>
<sequence length="256" mass="28624">MNSIKQFNFKNKNIFITGATSDIAICIAESFSGFGGNLILSDTDKQLPKLEHVKQKMIEKFRNNVQIVTIDLYKVNDIQNAIEKLDKPIDILINCAGNNYFVPALEVSEENWQKIIDVNLKGTFFLSQSIAKKMISDGIKGKIVNIGSQHGVVANGLRAPYCISKFGLIGLTKVLALEWSTFNILVNCVSPTYVKTSKSKDFLEHEDVKKAYLYKIPLKKYALPHDISYAVLFLSSDQNQIITGENILVDGGYTLH</sequence>
<dbReference type="PRINTS" id="PR00081">
    <property type="entry name" value="GDHRDH"/>
</dbReference>
<dbReference type="Proteomes" id="UP000001417">
    <property type="component" value="Chromosome"/>
</dbReference>
<dbReference type="SMR" id="Q815Q6"/>
<dbReference type="InterPro" id="IPR020904">
    <property type="entry name" value="Sc_DH/Rdtase_CS"/>
</dbReference>
<comment type="similarity">
    <text evidence="1">Belongs to the short-chain dehydrogenases/reductases (SDR) family.</text>
</comment>
<dbReference type="CDD" id="cd05233">
    <property type="entry name" value="SDR_c"/>
    <property type="match status" value="1"/>
</dbReference>
<dbReference type="PROSITE" id="PS00061">
    <property type="entry name" value="ADH_SHORT"/>
    <property type="match status" value="1"/>
</dbReference>
<dbReference type="OrthoDB" id="9803333at2"/>
<dbReference type="Pfam" id="PF13561">
    <property type="entry name" value="adh_short_C2"/>
    <property type="match status" value="1"/>
</dbReference>
<dbReference type="PANTHER" id="PTHR42760">
    <property type="entry name" value="SHORT-CHAIN DEHYDROGENASES/REDUCTASES FAMILY MEMBER"/>
    <property type="match status" value="1"/>
</dbReference>